<proteinExistence type="predicted"/>
<dbReference type="Proteomes" id="UP000193207">
    <property type="component" value="Unassembled WGS sequence"/>
</dbReference>
<organism evidence="3 4">
    <name type="scientific">Roseovarius halotolerans</name>
    <dbReference type="NCBI Taxonomy" id="505353"/>
    <lineage>
        <taxon>Bacteria</taxon>
        <taxon>Pseudomonadati</taxon>
        <taxon>Pseudomonadota</taxon>
        <taxon>Alphaproteobacteria</taxon>
        <taxon>Rhodobacterales</taxon>
        <taxon>Roseobacteraceae</taxon>
        <taxon>Roseovarius</taxon>
    </lineage>
</organism>
<evidence type="ECO:0000259" key="2">
    <source>
        <dbReference type="Pfam" id="PF07940"/>
    </source>
</evidence>
<accession>A0A1X6Z1S3</accession>
<dbReference type="Pfam" id="PF07940">
    <property type="entry name" value="Hepar_II_III_C"/>
    <property type="match status" value="1"/>
</dbReference>
<reference evidence="3 4" key="1">
    <citation type="submission" date="2017-03" db="EMBL/GenBank/DDBJ databases">
        <authorList>
            <person name="Afonso C.L."/>
            <person name="Miller P.J."/>
            <person name="Scott M.A."/>
            <person name="Spackman E."/>
            <person name="Goraichik I."/>
            <person name="Dimitrov K.M."/>
            <person name="Suarez D.L."/>
            <person name="Swayne D.E."/>
        </authorList>
    </citation>
    <scope>NUCLEOTIDE SEQUENCE [LARGE SCALE GENOMIC DNA]</scope>
    <source>
        <strain evidence="3 4">CECT 8110</strain>
    </source>
</reference>
<dbReference type="RefSeq" id="WP_085817557.1">
    <property type="nucleotide sequence ID" value="NZ_FWFU01000002.1"/>
</dbReference>
<sequence length="586" mass="63982">MSKSDKLSARWTRLMNRVAARRATLTRAATAFVSQPEPRTIGSYARGRQLVAGNFLFAGHLVQEPGSNIWDLTWPDNDFAEEIHGFGWLDDLAALGDANARQCAQAWLWSWIERYGAGRGPGWTPDLTGRRLIRWINHAPFLLGFIGRKEAELFFKSLAQQTNFLGRRWRASCPGLPRFEALTGLVYAGLSLKGMEGHVEPALRVLARDCDTQIDGAGGIATRNPEELLDVFALLTWASVALTESGRSPAESHWNAIERIAPTLRTLRHSDGALARFHGGGRGLEGRLDNALANSGVKTRQPDGLSMGYARISAGRTSIIIDAAPPPTGRASLNAHASTLAFELTSGRRPLIVNCGSGVSFGAQWRRAGRATPSHSTLVLAGRSSARLDLGAKREGWLTDAPRNVPVKVSNAPDGLRFEGGHDGYLRSHGLTHARTLDLTFDGRGVAGEDMLLTLGDGDRRRFDRAMDAATLQGIPFDIRFHLHPDVDASLDMGGAAVSMALKSGEIWVFRSDGRVSLSLEPSVYLEKNRLKPRATKQIVLSGRVMEYATRTRWSLAKAQDTPIGIRDLTQDEMEPLAGDTETEQT</sequence>
<dbReference type="InterPro" id="IPR008929">
    <property type="entry name" value="Chondroitin_lyas"/>
</dbReference>
<dbReference type="GO" id="GO:0016829">
    <property type="term" value="F:lyase activity"/>
    <property type="evidence" value="ECO:0007669"/>
    <property type="project" value="InterPro"/>
</dbReference>
<protein>
    <submittedName>
        <fullName evidence="3">Heparinase II/III-like protein</fullName>
    </submittedName>
</protein>
<evidence type="ECO:0000313" key="4">
    <source>
        <dbReference type="Proteomes" id="UP000193207"/>
    </source>
</evidence>
<evidence type="ECO:0000313" key="3">
    <source>
        <dbReference type="EMBL" id="SLN37862.1"/>
    </source>
</evidence>
<dbReference type="Gene3D" id="2.70.98.70">
    <property type="match status" value="1"/>
</dbReference>
<keyword evidence="4" id="KW-1185">Reference proteome</keyword>
<comment type="subcellular location">
    <subcellularLocation>
        <location evidence="1">Cell envelope</location>
    </subcellularLocation>
</comment>
<dbReference type="Gene3D" id="1.50.10.100">
    <property type="entry name" value="Chondroitin AC/alginate lyase"/>
    <property type="match status" value="1"/>
</dbReference>
<evidence type="ECO:0000256" key="1">
    <source>
        <dbReference type="ARBA" id="ARBA00004196"/>
    </source>
</evidence>
<dbReference type="InterPro" id="IPR012480">
    <property type="entry name" value="Hepar_II_III_C"/>
</dbReference>
<feature type="domain" description="Heparinase II/III-like C-terminal" evidence="2">
    <location>
        <begin position="299"/>
        <end position="555"/>
    </location>
</feature>
<name>A0A1X6Z1S3_9RHOB</name>
<dbReference type="OrthoDB" id="9787373at2"/>
<dbReference type="GO" id="GO:0030313">
    <property type="term" value="C:cell envelope"/>
    <property type="evidence" value="ECO:0007669"/>
    <property type="project" value="UniProtKB-SubCell"/>
</dbReference>
<dbReference type="AlphaFoldDB" id="A0A1X6Z1S3"/>
<dbReference type="EMBL" id="FWFU01000002">
    <property type="protein sequence ID" value="SLN37862.1"/>
    <property type="molecule type" value="Genomic_DNA"/>
</dbReference>
<gene>
    <name evidence="3" type="ORF">ROH8110_01975</name>
</gene>